<dbReference type="eggNOG" id="COG0431">
    <property type="taxonomic scope" value="Bacteria"/>
</dbReference>
<dbReference type="RefSeq" id="WP_006593335.1">
    <property type="nucleotide sequence ID" value="NZ_BAHD01000049.1"/>
</dbReference>
<accession>K6VKT4</accession>
<dbReference type="InterPro" id="IPR029039">
    <property type="entry name" value="Flavoprotein-like_sf"/>
</dbReference>
<feature type="domain" description="NADPH-dependent FMN reductase-like" evidence="5">
    <location>
        <begin position="6"/>
        <end position="149"/>
    </location>
</feature>
<dbReference type="Pfam" id="PF03358">
    <property type="entry name" value="FMN_red"/>
    <property type="match status" value="1"/>
</dbReference>
<evidence type="ECO:0000256" key="3">
    <source>
        <dbReference type="ARBA" id="ARBA00023002"/>
    </source>
</evidence>
<dbReference type="InterPro" id="IPR005025">
    <property type="entry name" value="FMN_Rdtase-like_dom"/>
</dbReference>
<keyword evidence="3" id="KW-0560">Oxidoreductase</keyword>
<dbReference type="PANTHER" id="PTHR43408">
    <property type="entry name" value="FMN REDUCTASE (NADPH)"/>
    <property type="match status" value="1"/>
</dbReference>
<evidence type="ECO:0000259" key="5">
    <source>
        <dbReference type="Pfam" id="PF03358"/>
    </source>
</evidence>
<evidence type="ECO:0000313" key="6">
    <source>
        <dbReference type="EMBL" id="GAB96803.1"/>
    </source>
</evidence>
<gene>
    <name evidence="6" type="ORF">KILIM_049_00210</name>
</gene>
<evidence type="ECO:0000313" key="7">
    <source>
        <dbReference type="Proteomes" id="UP000008366"/>
    </source>
</evidence>
<dbReference type="InterPro" id="IPR051814">
    <property type="entry name" value="NAD(P)H-dep_FMN_reductase"/>
</dbReference>
<dbReference type="SUPFAM" id="SSF52218">
    <property type="entry name" value="Flavoproteins"/>
    <property type="match status" value="1"/>
</dbReference>
<dbReference type="Proteomes" id="UP000008366">
    <property type="component" value="Unassembled WGS sequence"/>
</dbReference>
<evidence type="ECO:0000256" key="4">
    <source>
        <dbReference type="SAM" id="MobiDB-lite"/>
    </source>
</evidence>
<keyword evidence="7" id="KW-1185">Reference proteome</keyword>
<dbReference type="OrthoDB" id="1643408at2"/>
<feature type="region of interest" description="Disordered" evidence="4">
    <location>
        <begin position="182"/>
        <end position="214"/>
    </location>
</feature>
<dbReference type="STRING" id="1184609.KILIM_049_00210"/>
<dbReference type="Gene3D" id="3.40.50.360">
    <property type="match status" value="1"/>
</dbReference>
<name>K6VKT4_9MICO</name>
<evidence type="ECO:0000256" key="2">
    <source>
        <dbReference type="ARBA" id="ARBA00022643"/>
    </source>
</evidence>
<evidence type="ECO:0000256" key="1">
    <source>
        <dbReference type="ARBA" id="ARBA00022630"/>
    </source>
</evidence>
<feature type="compositionally biased region" description="Polar residues" evidence="4">
    <location>
        <begin position="203"/>
        <end position="214"/>
    </location>
</feature>
<comment type="caution">
    <text evidence="6">The sequence shown here is derived from an EMBL/GenBank/DDBJ whole genome shotgun (WGS) entry which is preliminary data.</text>
</comment>
<proteinExistence type="predicted"/>
<dbReference type="EMBL" id="BAHD01000049">
    <property type="protein sequence ID" value="GAB96803.1"/>
    <property type="molecule type" value="Genomic_DNA"/>
</dbReference>
<sequence>MSGSSVGALIGNPRPRSRTLQVGLRARDGIVTALRAAAPGRAWAAGDVLDAATLAHQVFGEQSDAVARRVAQVASQRVVVVATPTYKATYTGLLKSVLDLSPPSIWEQTVAIPVQVVGSHRHTLAADVHLRPLLVELGASTPTSSIVVAESDLRADEGAGVVEAWLAAEAGGRALVRAVAAGNPPPAGEGAAAGGLSPRSEPATWQRTQQVGAR</sequence>
<dbReference type="PANTHER" id="PTHR43408:SF2">
    <property type="entry name" value="FMN REDUCTASE (NADPH)"/>
    <property type="match status" value="1"/>
</dbReference>
<protein>
    <submittedName>
        <fullName evidence="6">Putative FMN reductase</fullName>
    </submittedName>
</protein>
<keyword evidence="2" id="KW-0288">FMN</keyword>
<organism evidence="6 7">
    <name type="scientific">Kineosphaera limosa NBRC 100340</name>
    <dbReference type="NCBI Taxonomy" id="1184609"/>
    <lineage>
        <taxon>Bacteria</taxon>
        <taxon>Bacillati</taxon>
        <taxon>Actinomycetota</taxon>
        <taxon>Actinomycetes</taxon>
        <taxon>Micrococcales</taxon>
        <taxon>Dermatophilaceae</taxon>
        <taxon>Kineosphaera</taxon>
    </lineage>
</organism>
<reference evidence="6 7" key="1">
    <citation type="submission" date="2012-08" db="EMBL/GenBank/DDBJ databases">
        <title>Whole genome shotgun sequence of Kineosphaera limosa NBRC 100340.</title>
        <authorList>
            <person name="Yoshida I."/>
            <person name="Isaki S."/>
            <person name="Hosoyama A."/>
            <person name="Tsuchikane K."/>
            <person name="Katsumata H."/>
            <person name="Ando Y."/>
            <person name="Ohji S."/>
            <person name="Hamada M."/>
            <person name="Tamura T."/>
            <person name="Yamazoe A."/>
            <person name="Yamazaki S."/>
            <person name="Fujita N."/>
        </authorList>
    </citation>
    <scope>NUCLEOTIDE SEQUENCE [LARGE SCALE GENOMIC DNA]</scope>
    <source>
        <strain evidence="6 7">NBRC 100340</strain>
    </source>
</reference>
<keyword evidence="1" id="KW-0285">Flavoprotein</keyword>
<dbReference type="GO" id="GO:0016491">
    <property type="term" value="F:oxidoreductase activity"/>
    <property type="evidence" value="ECO:0007669"/>
    <property type="project" value="UniProtKB-KW"/>
</dbReference>
<dbReference type="AlphaFoldDB" id="K6VKT4"/>